<dbReference type="GO" id="GO:0031176">
    <property type="term" value="F:endo-1,4-beta-xylanase activity"/>
    <property type="evidence" value="ECO:0007669"/>
    <property type="project" value="UniProtKB-ARBA"/>
</dbReference>
<evidence type="ECO:0000313" key="11">
    <source>
        <dbReference type="Proteomes" id="UP000014760"/>
    </source>
</evidence>
<dbReference type="PRINTS" id="PR00134">
    <property type="entry name" value="GLHYDRLASE10"/>
</dbReference>
<dbReference type="Pfam" id="PF00331">
    <property type="entry name" value="Glyco_hydro_10"/>
    <property type="match status" value="1"/>
</dbReference>
<reference evidence="11" key="1">
    <citation type="submission" date="2012-12" db="EMBL/GenBank/DDBJ databases">
        <authorList>
            <person name="Hellsten U."/>
            <person name="Grimwood J."/>
            <person name="Chapman J.A."/>
            <person name="Shapiro H."/>
            <person name="Aerts A."/>
            <person name="Otillar R.P."/>
            <person name="Terry A.Y."/>
            <person name="Boore J.L."/>
            <person name="Simakov O."/>
            <person name="Marletaz F."/>
            <person name="Cho S.-J."/>
            <person name="Edsinger-Gonzales E."/>
            <person name="Havlak P."/>
            <person name="Kuo D.-H."/>
            <person name="Larsson T."/>
            <person name="Lv J."/>
            <person name="Arendt D."/>
            <person name="Savage R."/>
            <person name="Osoegawa K."/>
            <person name="de Jong P."/>
            <person name="Lindberg D.R."/>
            <person name="Seaver E.C."/>
            <person name="Weisblat D.A."/>
            <person name="Putnam N.H."/>
            <person name="Grigoriev I.V."/>
            <person name="Rokhsar D.S."/>
        </authorList>
    </citation>
    <scope>NUCLEOTIDE SEQUENCE</scope>
    <source>
        <strain evidence="11">I ESC-2004</strain>
    </source>
</reference>
<dbReference type="InterPro" id="IPR017853">
    <property type="entry name" value="GH"/>
</dbReference>
<proteinExistence type="inferred from homology"/>
<keyword evidence="4" id="KW-0326">Glycosidase</keyword>
<dbReference type="Gene3D" id="2.60.120.260">
    <property type="entry name" value="Galactose-binding domain-like"/>
    <property type="match status" value="1"/>
</dbReference>
<dbReference type="AlphaFoldDB" id="R7TK08"/>
<dbReference type="PROSITE" id="PS51760">
    <property type="entry name" value="GH10_2"/>
    <property type="match status" value="1"/>
</dbReference>
<dbReference type="OrthoDB" id="3055998at2759"/>
<keyword evidence="11" id="KW-1185">Reference proteome</keyword>
<dbReference type="Proteomes" id="UP000014760">
    <property type="component" value="Unassembled WGS sequence"/>
</dbReference>
<dbReference type="EMBL" id="AMQN01002589">
    <property type="status" value="NOT_ANNOTATED_CDS"/>
    <property type="molecule type" value="Genomic_DNA"/>
</dbReference>
<comment type="similarity">
    <text evidence="1">Belongs to the glycosyl hydrolase 10 (cellulase F) family.</text>
</comment>
<evidence type="ECO:0000256" key="7">
    <source>
        <dbReference type="SAM" id="SignalP"/>
    </source>
</evidence>
<name>R7TK08_CAPTE</name>
<dbReference type="PANTHER" id="PTHR31490:SF1">
    <property type="entry name" value="ENDO-1,4-BETA-XYLANASE 1"/>
    <property type="match status" value="1"/>
</dbReference>
<evidence type="ECO:0000259" key="8">
    <source>
        <dbReference type="PROSITE" id="PS51760"/>
    </source>
</evidence>
<dbReference type="PANTHER" id="PTHR31490">
    <property type="entry name" value="GLYCOSYL HYDROLASE"/>
    <property type="match status" value="1"/>
</dbReference>
<feature type="signal peptide" evidence="7">
    <location>
        <begin position="1"/>
        <end position="19"/>
    </location>
</feature>
<gene>
    <name evidence="9" type="ORF">CAPTEDRAFT_220651</name>
</gene>
<keyword evidence="5" id="KW-0624">Polysaccharide degradation</keyword>
<dbReference type="PROSITE" id="PS00591">
    <property type="entry name" value="GH10_1"/>
    <property type="match status" value="1"/>
</dbReference>
<evidence type="ECO:0000256" key="2">
    <source>
        <dbReference type="ARBA" id="ARBA00022801"/>
    </source>
</evidence>
<organism evidence="9">
    <name type="scientific">Capitella teleta</name>
    <name type="common">Polychaete worm</name>
    <dbReference type="NCBI Taxonomy" id="283909"/>
    <lineage>
        <taxon>Eukaryota</taxon>
        <taxon>Metazoa</taxon>
        <taxon>Spiralia</taxon>
        <taxon>Lophotrochozoa</taxon>
        <taxon>Annelida</taxon>
        <taxon>Polychaeta</taxon>
        <taxon>Sedentaria</taxon>
        <taxon>Scolecida</taxon>
        <taxon>Capitellidae</taxon>
        <taxon>Capitella</taxon>
    </lineage>
</organism>
<feature type="active site" description="Nucleophile" evidence="6">
    <location>
        <position position="448"/>
    </location>
</feature>
<dbReference type="Gene3D" id="3.20.20.80">
    <property type="entry name" value="Glycosidases"/>
    <property type="match status" value="1"/>
</dbReference>
<evidence type="ECO:0000256" key="4">
    <source>
        <dbReference type="ARBA" id="ARBA00023295"/>
    </source>
</evidence>
<dbReference type="SMART" id="SM00633">
    <property type="entry name" value="Glyco_10"/>
    <property type="match status" value="1"/>
</dbReference>
<evidence type="ECO:0000256" key="3">
    <source>
        <dbReference type="ARBA" id="ARBA00023277"/>
    </source>
</evidence>
<evidence type="ECO:0000313" key="9">
    <source>
        <dbReference type="EMBL" id="ELT93797.1"/>
    </source>
</evidence>
<dbReference type="InterPro" id="IPR044846">
    <property type="entry name" value="GH10"/>
</dbReference>
<dbReference type="InterPro" id="IPR001000">
    <property type="entry name" value="GH10_dom"/>
</dbReference>
<feature type="domain" description="GH10" evidence="8">
    <location>
        <begin position="215"/>
        <end position="518"/>
    </location>
</feature>
<dbReference type="InterPro" id="IPR031158">
    <property type="entry name" value="GH10_AS"/>
</dbReference>
<feature type="chain" id="PRO_5008787101" description="GH10 domain-containing protein" evidence="7">
    <location>
        <begin position="20"/>
        <end position="587"/>
    </location>
</feature>
<accession>R7TK08</accession>
<dbReference type="EMBL" id="KB309617">
    <property type="protein sequence ID" value="ELT93797.1"/>
    <property type="molecule type" value="Genomic_DNA"/>
</dbReference>
<reference evidence="10" key="3">
    <citation type="submission" date="2015-06" db="UniProtKB">
        <authorList>
            <consortium name="EnsemblMetazoa"/>
        </authorList>
    </citation>
    <scope>IDENTIFICATION</scope>
</reference>
<dbReference type="EnsemblMetazoa" id="CapteT220651">
    <property type="protein sequence ID" value="CapteP220651"/>
    <property type="gene ID" value="CapteG220651"/>
</dbReference>
<sequence length="587" mass="67180">MVFLSALIFLLSLGNPSLAYLSDDEYLTNIDFEEEFDKDWRCFSSCTLEKSTDSYAGLYSAKITARSSKGSSVRQDVQFASPGGTFYFTARVKLLNEMVDKYPMGHTLDLAVSYITGGKNKRHYIAKVPRVRMYDGWVQLGADFRLPDDSSKVSVYAYPSDHEDLGYLLDSVSLKKFNTTDDSVAQQNARIEEIRKGDLEMLIITPHGTNHKKVSVELEQVKHAFPFGMAVEGSRLWSDWEAISEKYRNYVFDNFEWVTLANMLKWRMMESKEGSPQFTSQHKALDVLAERGISVRGHCISWGKSQKIMGWLKAKDTIGVKEAVKRRMEYLVREFNSTTIKQWDVINENLHGSWYEEATLNDQFIQAMFTEMHGLQPDVKLFTNDYDAMSLSLYTSAYRNSVMKLRMNGVPIDGVGLQSHLSVYPDPDLLQKRLDVMAETGLPLWITELDVRHDDVNVRAQGYEDALRLYFSHPAIEGIVIWGFWSEGITQPDASLVDGVDFVENAAGRRVRHLIHNEWHTALSHVPKNAVETFTERAFYGTYNLKLKYKDELIWNGTIEHLPNASRKFILTVDKTAPVDQIFRMST</sequence>
<dbReference type="InterPro" id="IPR008979">
    <property type="entry name" value="Galactose-bd-like_sf"/>
</dbReference>
<evidence type="ECO:0000256" key="1">
    <source>
        <dbReference type="ARBA" id="ARBA00007495"/>
    </source>
</evidence>
<dbReference type="STRING" id="283909.R7TK08"/>
<keyword evidence="2" id="KW-0378">Hydrolase</keyword>
<dbReference type="OMA" id="MQPSWVK"/>
<protein>
    <recommendedName>
        <fullName evidence="8">GH10 domain-containing protein</fullName>
    </recommendedName>
</protein>
<evidence type="ECO:0000313" key="10">
    <source>
        <dbReference type="EnsemblMetazoa" id="CapteP220651"/>
    </source>
</evidence>
<evidence type="ECO:0000256" key="6">
    <source>
        <dbReference type="PROSITE-ProRule" id="PRU10061"/>
    </source>
</evidence>
<dbReference type="GO" id="GO:0000272">
    <property type="term" value="P:polysaccharide catabolic process"/>
    <property type="evidence" value="ECO:0007669"/>
    <property type="project" value="UniProtKB-KW"/>
</dbReference>
<dbReference type="HOGENOM" id="CLU_008797_4_1_1"/>
<evidence type="ECO:0000256" key="5">
    <source>
        <dbReference type="ARBA" id="ARBA00023326"/>
    </source>
</evidence>
<keyword evidence="7" id="KW-0732">Signal</keyword>
<dbReference type="SUPFAM" id="SSF51445">
    <property type="entry name" value="(Trans)glycosidases"/>
    <property type="match status" value="1"/>
</dbReference>
<reference evidence="9 11" key="2">
    <citation type="journal article" date="2013" name="Nature">
        <title>Insights into bilaterian evolution from three spiralian genomes.</title>
        <authorList>
            <person name="Simakov O."/>
            <person name="Marletaz F."/>
            <person name="Cho S.J."/>
            <person name="Edsinger-Gonzales E."/>
            <person name="Havlak P."/>
            <person name="Hellsten U."/>
            <person name="Kuo D.H."/>
            <person name="Larsson T."/>
            <person name="Lv J."/>
            <person name="Arendt D."/>
            <person name="Savage R."/>
            <person name="Osoegawa K."/>
            <person name="de Jong P."/>
            <person name="Grimwood J."/>
            <person name="Chapman J.A."/>
            <person name="Shapiro H."/>
            <person name="Aerts A."/>
            <person name="Otillar R.P."/>
            <person name="Terry A.Y."/>
            <person name="Boore J.L."/>
            <person name="Grigoriev I.V."/>
            <person name="Lindberg D.R."/>
            <person name="Seaver E.C."/>
            <person name="Weisblat D.A."/>
            <person name="Putnam N.H."/>
            <person name="Rokhsar D.S."/>
        </authorList>
    </citation>
    <scope>NUCLEOTIDE SEQUENCE</scope>
    <source>
        <strain evidence="9 11">I ESC-2004</strain>
    </source>
</reference>
<dbReference type="SUPFAM" id="SSF49785">
    <property type="entry name" value="Galactose-binding domain-like"/>
    <property type="match status" value="1"/>
</dbReference>
<keyword evidence="3" id="KW-0119">Carbohydrate metabolism</keyword>